<evidence type="ECO:0000256" key="1">
    <source>
        <dbReference type="ARBA" id="ARBA00006611"/>
    </source>
</evidence>
<dbReference type="Pfam" id="PF00437">
    <property type="entry name" value="T2SSE"/>
    <property type="match status" value="1"/>
</dbReference>
<evidence type="ECO:0000313" key="5">
    <source>
        <dbReference type="EMBL" id="PNC17656.1"/>
    </source>
</evidence>
<organism evidence="5 6">
    <name type="scientific">Akkermansia muciniphila</name>
    <dbReference type="NCBI Taxonomy" id="239935"/>
    <lineage>
        <taxon>Bacteria</taxon>
        <taxon>Pseudomonadati</taxon>
        <taxon>Verrucomicrobiota</taxon>
        <taxon>Verrucomicrobiia</taxon>
        <taxon>Verrucomicrobiales</taxon>
        <taxon>Akkermansiaceae</taxon>
        <taxon>Akkermansia</taxon>
    </lineage>
</organism>
<comment type="similarity">
    <text evidence="1">Belongs to the GSP E family.</text>
</comment>
<dbReference type="AlphaFoldDB" id="A0A2N8HCP0"/>
<dbReference type="InterPro" id="IPR027417">
    <property type="entry name" value="P-loop_NTPase"/>
</dbReference>
<feature type="domain" description="AAA+ ATPase" evidence="4">
    <location>
        <begin position="296"/>
        <end position="438"/>
    </location>
</feature>
<dbReference type="EMBL" id="PJKA01000012">
    <property type="protein sequence ID" value="PNC17656.1"/>
    <property type="molecule type" value="Genomic_DNA"/>
</dbReference>
<dbReference type="CDD" id="cd01129">
    <property type="entry name" value="PulE-GspE-like"/>
    <property type="match status" value="1"/>
</dbReference>
<evidence type="ECO:0000256" key="2">
    <source>
        <dbReference type="ARBA" id="ARBA00022741"/>
    </source>
</evidence>
<dbReference type="SMART" id="SM00382">
    <property type="entry name" value="AAA"/>
    <property type="match status" value="1"/>
</dbReference>
<reference evidence="5 6" key="1">
    <citation type="journal article" date="2017" name="BMC Genomics">
        <title>Genome sequencing of 39 Akkermansia muciniphila isolates reveals its population structure, genomic and functional diverisity, and global distribution in mammalian gut microbiotas.</title>
        <authorList>
            <person name="Guo X."/>
            <person name="Li S."/>
            <person name="Zhang J."/>
            <person name="Wu F."/>
            <person name="Li X."/>
            <person name="Wu D."/>
            <person name="Zhang M."/>
            <person name="Ou Z."/>
            <person name="Jie Z."/>
            <person name="Yan Q."/>
            <person name="Li P."/>
            <person name="Yi J."/>
            <person name="Peng Y."/>
        </authorList>
    </citation>
    <scope>NUCLEOTIDE SEQUENCE [LARGE SCALE GENOMIC DNA]</scope>
    <source>
        <strain evidence="5 6">GP24</strain>
    </source>
</reference>
<dbReference type="FunFam" id="3.30.450.90:FF:000001">
    <property type="entry name" value="Type II secretion system ATPase GspE"/>
    <property type="match status" value="1"/>
</dbReference>
<name>A0A2N8HCP0_9BACT</name>
<dbReference type="PANTHER" id="PTHR30258">
    <property type="entry name" value="TYPE II SECRETION SYSTEM PROTEIN GSPE-RELATED"/>
    <property type="match status" value="1"/>
</dbReference>
<dbReference type="Pfam" id="PF05157">
    <property type="entry name" value="MshEN"/>
    <property type="match status" value="1"/>
</dbReference>
<dbReference type="InterPro" id="IPR007831">
    <property type="entry name" value="T2SS_GspE_N"/>
</dbReference>
<gene>
    <name evidence="5" type="ORF">CXU22_07845</name>
</gene>
<dbReference type="InterPro" id="IPR037257">
    <property type="entry name" value="T2SS_E_N_sf"/>
</dbReference>
<accession>A0A2N8HCP0</accession>
<dbReference type="GO" id="GO:0016887">
    <property type="term" value="F:ATP hydrolysis activity"/>
    <property type="evidence" value="ECO:0007669"/>
    <property type="project" value="TreeGrafter"/>
</dbReference>
<dbReference type="Gene3D" id="3.30.450.90">
    <property type="match status" value="1"/>
</dbReference>
<dbReference type="Proteomes" id="UP000236000">
    <property type="component" value="Unassembled WGS sequence"/>
</dbReference>
<dbReference type="OrthoDB" id="9773102at2"/>
<evidence type="ECO:0000256" key="3">
    <source>
        <dbReference type="ARBA" id="ARBA00022840"/>
    </source>
</evidence>
<dbReference type="Gene3D" id="3.30.300.160">
    <property type="entry name" value="Type II secretion system, protein E, N-terminal domain"/>
    <property type="match status" value="1"/>
</dbReference>
<dbReference type="GO" id="GO:0005886">
    <property type="term" value="C:plasma membrane"/>
    <property type="evidence" value="ECO:0007669"/>
    <property type="project" value="TreeGrafter"/>
</dbReference>
<keyword evidence="3" id="KW-0067">ATP-binding</keyword>
<dbReference type="SUPFAM" id="SSF52540">
    <property type="entry name" value="P-loop containing nucleoside triphosphate hydrolases"/>
    <property type="match status" value="1"/>
</dbReference>
<comment type="caution">
    <text evidence="5">The sequence shown here is derived from an EMBL/GenBank/DDBJ whole genome shotgun (WGS) entry which is preliminary data.</text>
</comment>
<dbReference type="GO" id="GO:0005524">
    <property type="term" value="F:ATP binding"/>
    <property type="evidence" value="ECO:0007669"/>
    <property type="project" value="UniProtKB-KW"/>
</dbReference>
<evidence type="ECO:0000313" key="6">
    <source>
        <dbReference type="Proteomes" id="UP000236000"/>
    </source>
</evidence>
<dbReference type="Gene3D" id="3.40.50.300">
    <property type="entry name" value="P-loop containing nucleotide triphosphate hydrolases"/>
    <property type="match status" value="1"/>
</dbReference>
<dbReference type="PANTHER" id="PTHR30258:SF1">
    <property type="entry name" value="PROTEIN TRANSPORT PROTEIN HOFB HOMOLOG"/>
    <property type="match status" value="1"/>
</dbReference>
<dbReference type="FunFam" id="3.40.50.300:FF:000398">
    <property type="entry name" value="Type IV pilus assembly ATPase PilB"/>
    <property type="match status" value="1"/>
</dbReference>
<dbReference type="InterPro" id="IPR003593">
    <property type="entry name" value="AAA+_ATPase"/>
</dbReference>
<keyword evidence="2" id="KW-0547">Nucleotide-binding</keyword>
<sequence length="548" mass="60681">MYSNESYLIELLTQAGYLNEEILQYARSQKSPTQDLVDFLIQANYLTEDVIAQVTASNSLLPVVDLGPMHIPQEVRELITPELARRFRAIPISDDGFSVNIAIDDPLNLETMDSLPQLMGRDIIFSVATHSAVESRLKEFYRDLTVPADAAGIEGEDGDAPIIRLVQQMLTDAFKMRASDIHIEPMENRLRIRYRVDGKLVEVATHPKKLLSPIIARLKVMSTTMSIAEKRMPQDGRIQMNIGGKQVDLRVSSVPSNHGESIVMRILDKSALVLGLPQLGFFSDDEAVFDRLITLPDGIILVTGPTGSGKTTTLYACLNHINRPDKKIITVEDPVEYELSGINQVMVKADIGMTFAAALRAMLRQAPNIIMIGEIRDMETASIAINASLTGHLVFSTLHTNDAPSAVARLADIGIKRFLIASAVRAIMAQRLVRKLCDRCKVDGVLTEKQAHTLNIDMSRLTPGQIKAPHGCDFCRGGGFKGRMGLFEIFEIDDEVRRMINENLTSPQLRKRARELGMRTLREDGVRKVLAGLTSPEEVLNVTMGDAN</sequence>
<proteinExistence type="inferred from homology"/>
<protein>
    <submittedName>
        <fullName evidence="5">Type II secretion system protein E</fullName>
    </submittedName>
</protein>
<dbReference type="InterPro" id="IPR001482">
    <property type="entry name" value="T2SS/T4SS_dom"/>
</dbReference>
<dbReference type="RefSeq" id="WP_102714268.1">
    <property type="nucleotide sequence ID" value="NZ_CABMLK010000001.1"/>
</dbReference>
<dbReference type="SUPFAM" id="SSF160246">
    <property type="entry name" value="EspE N-terminal domain-like"/>
    <property type="match status" value="1"/>
</dbReference>
<evidence type="ECO:0000259" key="4">
    <source>
        <dbReference type="SMART" id="SM00382"/>
    </source>
</evidence>